<dbReference type="EMBL" id="CACRSJ010000110">
    <property type="protein sequence ID" value="VYS65741.1"/>
    <property type="molecule type" value="Genomic_DNA"/>
</dbReference>
<sequence length="297" mass="33590">MDESAIKGMKLLQLNEIGANSRKPRIPWTKISVEGYDTRLREYTVKLVLEKHFASCGKITHIYVPRDFKRGILKSVAFVCIKGEGGEEKALLLSGTDAGGWTAIVKPALWQKEIMDPWLPGMPKLETHRVRVTGYDTCVPKIDIQMALCEHFSSCGEVTEVVVLPSGSGSIYLQGERCEDKALKINGCIMGGMNLVVESVLMKPEDLKKRKGRAIITPTGPTGYTSLSCLCKAYELKKKKMEMEMEMEMGEKKKKKKMKIELMKVEKVLKKHMENKKKMDMSTKKRMEMESLEMALF</sequence>
<evidence type="ECO:0000313" key="2">
    <source>
        <dbReference type="Proteomes" id="UP000426265"/>
    </source>
</evidence>
<proteinExistence type="predicted"/>
<organism evidence="1 2">
    <name type="scientific">Arabidopsis thaliana</name>
    <name type="common">Mouse-ear cress</name>
    <dbReference type="NCBI Taxonomy" id="3702"/>
    <lineage>
        <taxon>Eukaryota</taxon>
        <taxon>Viridiplantae</taxon>
        <taxon>Streptophyta</taxon>
        <taxon>Embryophyta</taxon>
        <taxon>Tracheophyta</taxon>
        <taxon>Spermatophyta</taxon>
        <taxon>Magnoliopsida</taxon>
        <taxon>eudicotyledons</taxon>
        <taxon>Gunneridae</taxon>
        <taxon>Pentapetalae</taxon>
        <taxon>rosids</taxon>
        <taxon>malvids</taxon>
        <taxon>Brassicales</taxon>
        <taxon>Brassicaceae</taxon>
        <taxon>Camelineae</taxon>
        <taxon>Arabidopsis</taxon>
    </lineage>
</organism>
<accession>A0A654FXW3</accession>
<dbReference type="Proteomes" id="UP000426265">
    <property type="component" value="Unassembled WGS sequence"/>
</dbReference>
<dbReference type="Pfam" id="PF14605">
    <property type="entry name" value="Nup35_RRM_2"/>
    <property type="match status" value="1"/>
</dbReference>
<name>A0A654FXW3_ARATH</name>
<evidence type="ECO:0000313" key="1">
    <source>
        <dbReference type="EMBL" id="VYS65741.1"/>
    </source>
</evidence>
<protein>
    <recommendedName>
        <fullName evidence="3">RRM domain-containing protein</fullName>
    </recommendedName>
</protein>
<dbReference type="ExpressionAtlas" id="A0A654FXW3">
    <property type="expression patterns" value="baseline and differential"/>
</dbReference>
<dbReference type="SUPFAM" id="SSF54928">
    <property type="entry name" value="RNA-binding domain, RBD"/>
    <property type="match status" value="2"/>
</dbReference>
<gene>
    <name evidence="1" type="ORF">AN1_LOCUS21147</name>
</gene>
<reference evidence="1 2" key="1">
    <citation type="submission" date="2019-11" db="EMBL/GenBank/DDBJ databases">
        <authorList>
            <person name="Jiao W.-B."/>
            <person name="Schneeberger K."/>
        </authorList>
    </citation>
    <scope>NUCLEOTIDE SEQUENCE [LARGE SCALE GENOMIC DNA]</scope>
    <source>
        <strain evidence="2">cv. An-1</strain>
    </source>
</reference>
<dbReference type="AlphaFoldDB" id="A0A654FXW3"/>
<dbReference type="InterPro" id="IPR035979">
    <property type="entry name" value="RBD_domain_sf"/>
</dbReference>
<dbReference type="GO" id="GO:0003676">
    <property type="term" value="F:nucleic acid binding"/>
    <property type="evidence" value="ECO:0007669"/>
    <property type="project" value="InterPro"/>
</dbReference>
<dbReference type="Gene3D" id="3.30.70.330">
    <property type="match status" value="1"/>
</dbReference>
<evidence type="ECO:0008006" key="3">
    <source>
        <dbReference type="Google" id="ProtNLM"/>
    </source>
</evidence>
<dbReference type="InterPro" id="IPR012677">
    <property type="entry name" value="Nucleotide-bd_a/b_plait_sf"/>
</dbReference>